<dbReference type="EMBL" id="JACOFW010000004">
    <property type="protein sequence ID" value="MBC3806754.1"/>
    <property type="molecule type" value="Genomic_DNA"/>
</dbReference>
<evidence type="ECO:0000313" key="3">
    <source>
        <dbReference type="Proteomes" id="UP000648257"/>
    </source>
</evidence>
<dbReference type="Pfam" id="PF03235">
    <property type="entry name" value="GmrSD_N"/>
    <property type="match status" value="1"/>
</dbReference>
<evidence type="ECO:0000313" key="2">
    <source>
        <dbReference type="EMBL" id="MBC3806754.1"/>
    </source>
</evidence>
<dbReference type="InterPro" id="IPR004919">
    <property type="entry name" value="GmrSD_N"/>
</dbReference>
<dbReference type="PANTHER" id="PTHR37292:SF2">
    <property type="entry name" value="DUF262 DOMAIN-CONTAINING PROTEIN"/>
    <property type="match status" value="1"/>
</dbReference>
<organism evidence="2 3">
    <name type="scientific">Undibacterium seohonense</name>
    <dbReference type="NCBI Taxonomy" id="1344950"/>
    <lineage>
        <taxon>Bacteria</taxon>
        <taxon>Pseudomonadati</taxon>
        <taxon>Pseudomonadota</taxon>
        <taxon>Betaproteobacteria</taxon>
        <taxon>Burkholderiales</taxon>
        <taxon>Oxalobacteraceae</taxon>
        <taxon>Undibacterium</taxon>
    </lineage>
</organism>
<protein>
    <submittedName>
        <fullName evidence="2">DUF262 domain-containing protein</fullName>
    </submittedName>
</protein>
<gene>
    <name evidence="2" type="ORF">H8K52_05260</name>
</gene>
<dbReference type="PANTHER" id="PTHR37292">
    <property type="entry name" value="VNG6097C"/>
    <property type="match status" value="1"/>
</dbReference>
<feature type="domain" description="GmrSD restriction endonucleases N-terminal" evidence="1">
    <location>
        <begin position="18"/>
        <end position="247"/>
    </location>
</feature>
<evidence type="ECO:0000259" key="1">
    <source>
        <dbReference type="Pfam" id="PF03235"/>
    </source>
</evidence>
<dbReference type="RefSeq" id="WP_186921846.1">
    <property type="nucleotide sequence ID" value="NZ_JACOFW010000004.1"/>
</dbReference>
<proteinExistence type="predicted"/>
<reference evidence="2 3" key="1">
    <citation type="submission" date="2020-08" db="EMBL/GenBank/DDBJ databases">
        <title>Novel species isolated from subtropical streams in China.</title>
        <authorList>
            <person name="Lu H."/>
        </authorList>
    </citation>
    <scope>NUCLEOTIDE SEQUENCE [LARGE SCALE GENOMIC DNA]</scope>
    <source>
        <strain evidence="2 3">KACC 16656</strain>
    </source>
</reference>
<sequence length="559" mass="64900">MSESLTSLASENLNPSLRGLLEDVQRGHIRVPRFQRPFVWKDQQRLQLLESIRDNMPIGSLLVWSTAQFELASFPKVGPHHIPNLTDGIPLRGRQYLLDGHQRVSTLLGVLLSPLQEIESTSADDSEDEVIDWVIQYDLMDQDFVFVNRPKKMMDNRPLLPLSTLFDGRMVNRHMRAMRESMELKNWTELDFEVWEERADQLSYRFQQYRIPIVVMVTDDLNLAARTFQRINSQGTPMGEAHLVAALTWTSKFDLREKLASLRDGFPDGWRELEDRLFLQVCKGLIAPDISKIDERQLIDSIRKDNDLLDNAAFGMKAAIELLIRRMGVVRQDLLPYALQLVFLSIEYVERRNLPIPEDAFANWFWRTACTEVFGSGSFRQVRTEQETLRSLNHMSEVGTWDDDLVLRLRFDSRFARVRAWMIRTALRQDLVDDTGHTINGANLLEMHGKDAFCKLFSTPAGASTKLKTLLQTLGNRVFLHPSKLNAMRALLRSNNEIDQHFLDIHLITPECLRALRNNDLEEFFELRNLNIANWDKSEWRIERERVNLNRVPSTANLF</sequence>
<dbReference type="Proteomes" id="UP000648257">
    <property type="component" value="Unassembled WGS sequence"/>
</dbReference>
<comment type="caution">
    <text evidence="2">The sequence shown here is derived from an EMBL/GenBank/DDBJ whole genome shotgun (WGS) entry which is preliminary data.</text>
</comment>
<accession>A0ABR6X1I7</accession>
<keyword evidence="3" id="KW-1185">Reference proteome</keyword>
<name>A0ABR6X1I7_9BURK</name>